<accession>A0A401GXD9</accession>
<reference evidence="1 2" key="1">
    <citation type="journal article" date="2018" name="Sci. Rep.">
        <title>Genome sequence of the cauliflower mushroom Sparassis crispa (Hanabiratake) and its association with beneficial usage.</title>
        <authorList>
            <person name="Kiyama R."/>
            <person name="Furutani Y."/>
            <person name="Kawaguchi K."/>
            <person name="Nakanishi T."/>
        </authorList>
    </citation>
    <scope>NUCLEOTIDE SEQUENCE [LARGE SCALE GENOMIC DNA]</scope>
</reference>
<organism evidence="1 2">
    <name type="scientific">Sparassis crispa</name>
    <dbReference type="NCBI Taxonomy" id="139825"/>
    <lineage>
        <taxon>Eukaryota</taxon>
        <taxon>Fungi</taxon>
        <taxon>Dikarya</taxon>
        <taxon>Basidiomycota</taxon>
        <taxon>Agaricomycotina</taxon>
        <taxon>Agaricomycetes</taxon>
        <taxon>Polyporales</taxon>
        <taxon>Sparassidaceae</taxon>
        <taxon>Sparassis</taxon>
    </lineage>
</organism>
<dbReference type="GeneID" id="38783770"/>
<name>A0A401GXD9_9APHY</name>
<comment type="caution">
    <text evidence="1">The sequence shown here is derived from an EMBL/GenBank/DDBJ whole genome shotgun (WGS) entry which is preliminary data.</text>
</comment>
<protein>
    <recommendedName>
        <fullName evidence="3">F-box domain-containing protein</fullName>
    </recommendedName>
</protein>
<dbReference type="InParanoid" id="A0A401GXD9"/>
<dbReference type="RefSeq" id="XP_027617766.1">
    <property type="nucleotide sequence ID" value="XM_027761965.1"/>
</dbReference>
<proteinExistence type="predicted"/>
<dbReference type="EMBL" id="BFAD01000010">
    <property type="protein sequence ID" value="GBE86853.1"/>
    <property type="molecule type" value="Genomic_DNA"/>
</dbReference>
<sequence>MSVRALPRQVEAGDTESKVHSWGKENLPLEMVERIVRLAWFESSWSPNDLYDLHVSLCLITMEYARLCRIGQCGFKNLVIFTLWAAEHACVELEYDVTRALRHLLVENRYQSNIFYRLVMVNCTSVLLRMPDERVLPFFHLANMRSVESLLLSWSPCTGSNVQFMNRGITRDVSLEKVTYLRLRNYPRCLCKGKHSENSVQVCVAFYLPTYFPKLQHLHFEEPYFLKRLVHPPGLERVTLEAPPDHSISSLGAYTSIASYNIASALRAGFLRRKRVGDPRKLIVVNTGTAKPVGWQDAVAACHEYDVSIEFRCTYPD</sequence>
<dbReference type="AlphaFoldDB" id="A0A401GXD9"/>
<evidence type="ECO:0000313" key="2">
    <source>
        <dbReference type="Proteomes" id="UP000287166"/>
    </source>
</evidence>
<evidence type="ECO:0008006" key="3">
    <source>
        <dbReference type="Google" id="ProtNLM"/>
    </source>
</evidence>
<dbReference type="OrthoDB" id="2754177at2759"/>
<keyword evidence="2" id="KW-1185">Reference proteome</keyword>
<dbReference type="Proteomes" id="UP000287166">
    <property type="component" value="Unassembled WGS sequence"/>
</dbReference>
<evidence type="ECO:0000313" key="1">
    <source>
        <dbReference type="EMBL" id="GBE86853.1"/>
    </source>
</evidence>
<gene>
    <name evidence="1" type="ORF">SCP_1000950</name>
</gene>